<feature type="chain" id="PRO_5043442275" evidence="1">
    <location>
        <begin position="28"/>
        <end position="489"/>
    </location>
</feature>
<feature type="signal peptide" evidence="1">
    <location>
        <begin position="1"/>
        <end position="27"/>
    </location>
</feature>
<feature type="domain" description="Cellulose-binding Sde182 C-terminal" evidence="3">
    <location>
        <begin position="398"/>
        <end position="476"/>
    </location>
</feature>
<name>A0AAW4N421_9BACT</name>
<dbReference type="RefSeq" id="WP_217313110.1">
    <property type="nucleotide sequence ID" value="NZ_JAHOEA010000003.1"/>
</dbReference>
<evidence type="ECO:0000259" key="3">
    <source>
        <dbReference type="Pfam" id="PF21027"/>
    </source>
</evidence>
<proteinExistence type="predicted"/>
<gene>
    <name evidence="4" type="ORF">KSW82_09790</name>
</gene>
<dbReference type="EMBL" id="JAHOEI010000036">
    <property type="protein sequence ID" value="MBV3388029.1"/>
    <property type="molecule type" value="Genomic_DNA"/>
</dbReference>
<evidence type="ECO:0000313" key="4">
    <source>
        <dbReference type="EMBL" id="MBV3388029.1"/>
    </source>
</evidence>
<evidence type="ECO:0000259" key="2">
    <source>
        <dbReference type="Pfam" id="PF07632"/>
    </source>
</evidence>
<accession>A0AAW4N421</accession>
<dbReference type="AlphaFoldDB" id="A0AAW4N421"/>
<dbReference type="Proteomes" id="UP001196765">
    <property type="component" value="Unassembled WGS sequence"/>
</dbReference>
<comment type="caution">
    <text evidence="4">The sequence shown here is derived from an EMBL/GenBank/DDBJ whole genome shotgun (WGS) entry which is preliminary data.</text>
</comment>
<protein>
    <submittedName>
        <fullName evidence="4">DUF1593 domain-containing protein</fullName>
    </submittedName>
</protein>
<dbReference type="Pfam" id="PF21027">
    <property type="entry name" value="Sde0182_C"/>
    <property type="match status" value="1"/>
</dbReference>
<organism evidence="4 5">
    <name type="scientific">Segatella copri</name>
    <dbReference type="NCBI Taxonomy" id="165179"/>
    <lineage>
        <taxon>Bacteria</taxon>
        <taxon>Pseudomonadati</taxon>
        <taxon>Bacteroidota</taxon>
        <taxon>Bacteroidia</taxon>
        <taxon>Bacteroidales</taxon>
        <taxon>Prevotellaceae</taxon>
        <taxon>Segatella</taxon>
    </lineage>
</organism>
<reference evidence="4" key="1">
    <citation type="submission" date="2021-06" db="EMBL/GenBank/DDBJ databases">
        <title>Collection of gut derived symbiotic bacterial strains cultured from healthy donors.</title>
        <authorList>
            <person name="Lin H."/>
            <person name="Littmann E."/>
            <person name="Pamer E.G."/>
        </authorList>
    </citation>
    <scope>NUCLEOTIDE SEQUENCE</scope>
    <source>
        <strain evidence="4">MSK.21.74</strain>
    </source>
</reference>
<dbReference type="Pfam" id="PF07632">
    <property type="entry name" value="Sde182_NH-like"/>
    <property type="match status" value="1"/>
</dbReference>
<dbReference type="InterPro" id="IPR011483">
    <property type="entry name" value="Sde182_NH-like"/>
</dbReference>
<feature type="domain" description="Cellulose-binding Sde182 nucleoside hydrolase-like" evidence="2">
    <location>
        <begin position="38"/>
        <end position="320"/>
    </location>
</feature>
<evidence type="ECO:0000256" key="1">
    <source>
        <dbReference type="SAM" id="SignalP"/>
    </source>
</evidence>
<sequence length="489" mass="54964">MGHIIKLQWKIAGMLGILLLCSMQTAAKTVADSSLKPRIVVLTDIAPTDLEPDDMESMVRLLVHADLYEIEGLIATGGWNSCGRSYPDEWMENMQKVINAYEEDLPNLMKRSGQKGFLPVEKEAGKQTLGYWPSAAYLRSRTAFGSRDLGVSKLGEENRSQGSQMIIDLVDEKDDRPLWVMVWGGANTLAQAIWTVRQERSETEVRKFLNKLCVYTITDQDVCGGPPVDYAFSSHQWIRKTCGKDIRFFWDDSAWIVQNAIGSQNWNEYATHIQNHGNLGKIYPKNKYGVEGDTPSFLHVTPNGLNDPTVCSQAGWGGYFRWGLSPDSLTTCYTNADPAVRCISEKYEKYFYPAIFANFMARMDWAAYGKGNRNPIVIVNGEKGLNPIIIEPETEEELQLNASKSVDPDKDKLTFHWWILPEAGTYTSMVSIREADKANAILRIPQDAAGKELHIICEVTDNGTPALTSYRRVIIRPKLGETFNLSGQR</sequence>
<evidence type="ECO:0000313" key="5">
    <source>
        <dbReference type="Proteomes" id="UP001196765"/>
    </source>
</evidence>
<keyword evidence="1" id="KW-0732">Signal</keyword>
<dbReference type="InterPro" id="IPR048527">
    <property type="entry name" value="Sde182_C"/>
</dbReference>